<gene>
    <name evidence="1" type="ORF">ACFPP7_16795</name>
</gene>
<dbReference type="InterPro" id="IPR008567">
    <property type="entry name" value="BKACE"/>
</dbReference>
<evidence type="ECO:0000313" key="2">
    <source>
        <dbReference type="Proteomes" id="UP001596084"/>
    </source>
</evidence>
<keyword evidence="2" id="KW-1185">Reference proteome</keyword>
<protein>
    <submittedName>
        <fullName evidence="1">3-keto-5-aminohexanoate cleavage protein</fullName>
    </submittedName>
</protein>
<dbReference type="RefSeq" id="WP_068836226.1">
    <property type="nucleotide sequence ID" value="NZ_JBHSMX010000045.1"/>
</dbReference>
<proteinExistence type="predicted"/>
<reference evidence="2" key="1">
    <citation type="journal article" date="2019" name="Int. J. Syst. Evol. Microbiol.">
        <title>The Global Catalogue of Microorganisms (GCM) 10K type strain sequencing project: providing services to taxonomists for standard genome sequencing and annotation.</title>
        <authorList>
            <consortium name="The Broad Institute Genomics Platform"/>
            <consortium name="The Broad Institute Genome Sequencing Center for Infectious Disease"/>
            <person name="Wu L."/>
            <person name="Ma J."/>
        </authorList>
    </citation>
    <scope>NUCLEOTIDE SEQUENCE [LARGE SCALE GENOMIC DNA]</scope>
    <source>
        <strain evidence="2">CGMCC 4.7277</strain>
    </source>
</reference>
<dbReference type="Gene3D" id="3.20.20.70">
    <property type="entry name" value="Aldolase class I"/>
    <property type="match status" value="1"/>
</dbReference>
<dbReference type="Proteomes" id="UP001596084">
    <property type="component" value="Unassembled WGS sequence"/>
</dbReference>
<sequence>MHFLDDSLLPENQETLVIQGAPYGPQYVPDGAVLSIESLGRHVLPLNTMTIAMGLHVRVGTEDRLRGRKAERISSVKQIEPVVRISRGLYREREVASANDPCHLLHRRCITTAWKKPWPRTASPDRKLITA</sequence>
<dbReference type="Pfam" id="PF05853">
    <property type="entry name" value="BKACE"/>
    <property type="match status" value="1"/>
</dbReference>
<comment type="caution">
    <text evidence="1">The sequence shown here is derived from an EMBL/GenBank/DDBJ whole genome shotgun (WGS) entry which is preliminary data.</text>
</comment>
<evidence type="ECO:0000313" key="1">
    <source>
        <dbReference type="EMBL" id="MFC5522551.1"/>
    </source>
</evidence>
<dbReference type="InterPro" id="IPR013785">
    <property type="entry name" value="Aldolase_TIM"/>
</dbReference>
<dbReference type="EMBL" id="JBHSMX010000045">
    <property type="protein sequence ID" value="MFC5522551.1"/>
    <property type="molecule type" value="Genomic_DNA"/>
</dbReference>
<accession>A0ABW0QDC3</accession>
<organism evidence="1 2">
    <name type="scientific">Polaromonas jejuensis</name>
    <dbReference type="NCBI Taxonomy" id="457502"/>
    <lineage>
        <taxon>Bacteria</taxon>
        <taxon>Pseudomonadati</taxon>
        <taxon>Pseudomonadota</taxon>
        <taxon>Betaproteobacteria</taxon>
        <taxon>Burkholderiales</taxon>
        <taxon>Comamonadaceae</taxon>
        <taxon>Polaromonas</taxon>
    </lineage>
</organism>
<name>A0ABW0QDC3_9BURK</name>